<name>A0A2T7PCL8_POMCA</name>
<reference evidence="10 11" key="1">
    <citation type="submission" date="2018-04" db="EMBL/GenBank/DDBJ databases">
        <title>The genome of golden apple snail Pomacea canaliculata provides insight into stress tolerance and invasive adaptation.</title>
        <authorList>
            <person name="Liu C."/>
            <person name="Liu B."/>
            <person name="Ren Y."/>
            <person name="Zhang Y."/>
            <person name="Wang H."/>
            <person name="Li S."/>
            <person name="Jiang F."/>
            <person name="Yin L."/>
            <person name="Zhang G."/>
            <person name="Qian W."/>
            <person name="Fan W."/>
        </authorList>
    </citation>
    <scope>NUCLEOTIDE SEQUENCE [LARGE SCALE GENOMIC DNA]</scope>
    <source>
        <strain evidence="10">SZHN2017</strain>
        <tissue evidence="10">Muscle</tissue>
    </source>
</reference>
<dbReference type="GO" id="GO:0006310">
    <property type="term" value="P:DNA recombination"/>
    <property type="evidence" value="ECO:0007669"/>
    <property type="project" value="UniProtKB-UniRule"/>
</dbReference>
<evidence type="ECO:0000256" key="5">
    <source>
        <dbReference type="ARBA" id="ARBA00023204"/>
    </source>
</evidence>
<dbReference type="GO" id="GO:0006281">
    <property type="term" value="P:DNA repair"/>
    <property type="evidence" value="ECO:0007669"/>
    <property type="project" value="UniProtKB-UniRule"/>
</dbReference>
<dbReference type="Pfam" id="PF15412">
    <property type="entry name" value="Nse4-Nse3_bdg"/>
    <property type="match status" value="1"/>
</dbReference>
<comment type="similarity">
    <text evidence="2 7">Belongs to the NSE4 family.</text>
</comment>
<dbReference type="OrthoDB" id="361242at2759"/>
<dbReference type="GO" id="GO:0030915">
    <property type="term" value="C:Smc5-Smc6 complex"/>
    <property type="evidence" value="ECO:0007669"/>
    <property type="project" value="UniProtKB-UniRule"/>
</dbReference>
<dbReference type="EMBL" id="PZQS01000005">
    <property type="protein sequence ID" value="PVD31157.1"/>
    <property type="molecule type" value="Genomic_DNA"/>
</dbReference>
<dbReference type="InterPro" id="IPR027786">
    <property type="entry name" value="Nse4/EID"/>
</dbReference>
<comment type="caution">
    <text evidence="10">The sequence shown here is derived from an EMBL/GenBank/DDBJ whole genome shotgun (WGS) entry which is preliminary data.</text>
</comment>
<dbReference type="Pfam" id="PF08743">
    <property type="entry name" value="Nse4_C"/>
    <property type="match status" value="1"/>
</dbReference>
<proteinExistence type="inferred from homology"/>
<dbReference type="AlphaFoldDB" id="A0A2T7PCL8"/>
<dbReference type="Proteomes" id="UP000245119">
    <property type="component" value="Linkage Group LG5"/>
</dbReference>
<comment type="subcellular location">
    <subcellularLocation>
        <location evidence="1 7">Nucleus</location>
    </subcellularLocation>
</comment>
<keyword evidence="4 7" id="KW-0233">DNA recombination</keyword>
<organism evidence="10 11">
    <name type="scientific">Pomacea canaliculata</name>
    <name type="common">Golden apple snail</name>
    <dbReference type="NCBI Taxonomy" id="400727"/>
    <lineage>
        <taxon>Eukaryota</taxon>
        <taxon>Metazoa</taxon>
        <taxon>Spiralia</taxon>
        <taxon>Lophotrochozoa</taxon>
        <taxon>Mollusca</taxon>
        <taxon>Gastropoda</taxon>
        <taxon>Caenogastropoda</taxon>
        <taxon>Architaenioglossa</taxon>
        <taxon>Ampullarioidea</taxon>
        <taxon>Ampullariidae</taxon>
        <taxon>Pomacea</taxon>
    </lineage>
</organism>
<evidence type="ECO:0000313" key="10">
    <source>
        <dbReference type="EMBL" id="PVD31157.1"/>
    </source>
</evidence>
<evidence type="ECO:0000259" key="8">
    <source>
        <dbReference type="Pfam" id="PF08743"/>
    </source>
</evidence>
<keyword evidence="6 7" id="KW-0539">Nucleus</keyword>
<evidence type="ECO:0000259" key="9">
    <source>
        <dbReference type="Pfam" id="PF15412"/>
    </source>
</evidence>
<feature type="domain" description="Non-structural maintenance of chromosome element 4 C-terminal" evidence="8">
    <location>
        <begin position="232"/>
        <end position="323"/>
    </location>
</feature>
<keyword evidence="11" id="KW-1185">Reference proteome</keyword>
<evidence type="ECO:0000256" key="2">
    <source>
        <dbReference type="ARBA" id="ARBA00008997"/>
    </source>
</evidence>
<evidence type="ECO:0000256" key="7">
    <source>
        <dbReference type="RuleBase" id="RU365071"/>
    </source>
</evidence>
<gene>
    <name evidence="10" type="ORF">C0Q70_10435</name>
</gene>
<evidence type="ECO:0000256" key="1">
    <source>
        <dbReference type="ARBA" id="ARBA00004123"/>
    </source>
</evidence>
<dbReference type="PANTHER" id="PTHR16140">
    <property type="entry name" value="NON-STRUCTURAL MAINTENANCE OF CHROMOSOMES ELEMENT 4"/>
    <property type="match status" value="1"/>
</dbReference>
<comment type="subunit">
    <text evidence="7">Component of the SMC5-SMC6 complex.</text>
</comment>
<feature type="domain" description="Nse4/EID protein Nse3/MAGE-binding" evidence="9">
    <location>
        <begin position="89"/>
        <end position="129"/>
    </location>
</feature>
<evidence type="ECO:0000256" key="6">
    <source>
        <dbReference type="ARBA" id="ARBA00023242"/>
    </source>
</evidence>
<dbReference type="STRING" id="400727.A0A2T7PCL8"/>
<dbReference type="InterPro" id="IPR014854">
    <property type="entry name" value="Nse4_C"/>
</dbReference>
<protein>
    <recommendedName>
        <fullName evidence="7">Non-structural maintenance of chromosomes element 4</fullName>
    </recommendedName>
</protein>
<evidence type="ECO:0000256" key="4">
    <source>
        <dbReference type="ARBA" id="ARBA00023172"/>
    </source>
</evidence>
<dbReference type="OMA" id="FMGINRT"/>
<keyword evidence="5 7" id="KW-0234">DNA repair</keyword>
<sequence length="340" mass="39063">MAGKRTVATDVEDEDFPLEQLEEIVKRTTRHQSESERRTIRQESYAAIGALLENRQELTNPESDVLNQILEEQNQRFMRVLNPREAALDSHILALIADAGRQKAQAFTLEFVKFQPSEFSEKLKTFVDENLGVHDGRSLTKQGWKELGSFAQRFLKKSPPLHFMCGSFERGEVVKKTVTRERRGKKDTEPGKTTELKELKSFSEKREATTEEVEEILKNLWNLYENLNEKSPICYFEFVVNPHSFGQTVENIFYVSFLARDGFIKIFLDEDGLPVIEPLDRENESRHDREPAENAARQQMVVAITPKEWKEIIKTFKITQPLIKSRAPVAEQNGAASSSS</sequence>
<dbReference type="PANTHER" id="PTHR16140:SF0">
    <property type="entry name" value="NON-STRUCTURAL MAINTENANCE OF CHROMOSOMES ELEMENT 4"/>
    <property type="match status" value="1"/>
</dbReference>
<dbReference type="InterPro" id="IPR029225">
    <property type="entry name" value="Nse4_Nse3-bd"/>
</dbReference>
<comment type="function">
    <text evidence="7">Component of the SMC5-SMC6 complex, that promotes sister chromatid alignment after DNA damage and facilitates double-stranded DNA breaks (DSBs) repair via homologous recombination between sister chromatids.</text>
</comment>
<keyword evidence="3 7" id="KW-0227">DNA damage</keyword>
<dbReference type="GO" id="GO:0005634">
    <property type="term" value="C:nucleus"/>
    <property type="evidence" value="ECO:0007669"/>
    <property type="project" value="UniProtKB-SubCell"/>
</dbReference>
<evidence type="ECO:0000313" key="11">
    <source>
        <dbReference type="Proteomes" id="UP000245119"/>
    </source>
</evidence>
<evidence type="ECO:0000256" key="3">
    <source>
        <dbReference type="ARBA" id="ARBA00022763"/>
    </source>
</evidence>
<accession>A0A2T7PCL8</accession>